<protein>
    <submittedName>
        <fullName evidence="1">Uncharacterized protein</fullName>
    </submittedName>
</protein>
<gene>
    <name evidence="1" type="ORF">COU11_00410</name>
</gene>
<reference evidence="2" key="1">
    <citation type="submission" date="2017-09" db="EMBL/GenBank/DDBJ databases">
        <title>Depth-based differentiation of microbial function through sediment-hosted aquifers and enrichment of novel symbionts in the deep terrestrial subsurface.</title>
        <authorList>
            <person name="Probst A.J."/>
            <person name="Ladd B."/>
            <person name="Jarett J.K."/>
            <person name="Geller-Mcgrath D.E."/>
            <person name="Sieber C.M.K."/>
            <person name="Emerson J.B."/>
            <person name="Anantharaman K."/>
            <person name="Thomas B.C."/>
            <person name="Malmstrom R."/>
            <person name="Stieglmeier M."/>
            <person name="Klingl A."/>
            <person name="Woyke T."/>
            <person name="Ryan C.M."/>
            <person name="Banfield J.F."/>
        </authorList>
    </citation>
    <scope>NUCLEOTIDE SEQUENCE [LARGE SCALE GENOMIC DNA]</scope>
</reference>
<sequence length="76" mass="8428">MAKGQALTPEREGEIARALLKEIWRKEGARTFDPSAFRRTLGSLSQKIGIPADELRLFATSLLQELVAELDESADN</sequence>
<dbReference type="EMBL" id="PFBD01000002">
    <property type="protein sequence ID" value="PIR87466.1"/>
    <property type="molecule type" value="Genomic_DNA"/>
</dbReference>
<accession>A0A2H0UP85</accession>
<dbReference type="AlphaFoldDB" id="A0A2H0UP85"/>
<proteinExistence type="predicted"/>
<organism evidence="1 2">
    <name type="scientific">Candidatus Harrisonbacteria bacterium CG10_big_fil_rev_8_21_14_0_10_49_15</name>
    <dbReference type="NCBI Taxonomy" id="1974587"/>
    <lineage>
        <taxon>Bacteria</taxon>
        <taxon>Candidatus Harrisoniibacteriota</taxon>
    </lineage>
</organism>
<comment type="caution">
    <text evidence="1">The sequence shown here is derived from an EMBL/GenBank/DDBJ whole genome shotgun (WGS) entry which is preliminary data.</text>
</comment>
<evidence type="ECO:0000313" key="1">
    <source>
        <dbReference type="EMBL" id="PIR87466.1"/>
    </source>
</evidence>
<name>A0A2H0UP85_9BACT</name>
<dbReference type="Proteomes" id="UP000229526">
    <property type="component" value="Unassembled WGS sequence"/>
</dbReference>
<evidence type="ECO:0000313" key="2">
    <source>
        <dbReference type="Proteomes" id="UP000229526"/>
    </source>
</evidence>